<dbReference type="EMBL" id="BNBC01000017">
    <property type="protein sequence ID" value="GHE79322.1"/>
    <property type="molecule type" value="Genomic_DNA"/>
</dbReference>
<evidence type="ECO:0008006" key="5">
    <source>
        <dbReference type="Google" id="ProtNLM"/>
    </source>
</evidence>
<comment type="caution">
    <text evidence="3">The sequence shown here is derived from an EMBL/GenBank/DDBJ whole genome shotgun (WGS) entry which is preliminary data.</text>
</comment>
<gene>
    <name evidence="3" type="ORF">GCM10014715_38120</name>
</gene>
<keyword evidence="1" id="KW-0175">Coiled coil</keyword>
<dbReference type="RefSeq" id="WP_189901796.1">
    <property type="nucleotide sequence ID" value="NZ_BNBC01000017.1"/>
</dbReference>
<organism evidence="3 4">
    <name type="scientific">Streptomyces spiralis</name>
    <dbReference type="NCBI Taxonomy" id="66376"/>
    <lineage>
        <taxon>Bacteria</taxon>
        <taxon>Bacillati</taxon>
        <taxon>Actinomycetota</taxon>
        <taxon>Actinomycetes</taxon>
        <taxon>Kitasatosporales</taxon>
        <taxon>Streptomycetaceae</taxon>
        <taxon>Streptomyces</taxon>
    </lineage>
</organism>
<evidence type="ECO:0000256" key="1">
    <source>
        <dbReference type="SAM" id="Coils"/>
    </source>
</evidence>
<proteinExistence type="predicted"/>
<sequence>MTSVRMLATTTGAALVLALSGAARPATAVPAATQQDCDRATAAAEQAARDYDQLKKELQDLVAAGGHPDASQRQALADADVARSTAAAQAERICDSV</sequence>
<accession>A0A919A0R9</accession>
<feature type="signal peptide" evidence="2">
    <location>
        <begin position="1"/>
        <end position="28"/>
    </location>
</feature>
<feature type="chain" id="PRO_5039478021" description="Secreted protein" evidence="2">
    <location>
        <begin position="29"/>
        <end position="97"/>
    </location>
</feature>
<protein>
    <recommendedName>
        <fullName evidence="5">Secreted protein</fullName>
    </recommendedName>
</protein>
<evidence type="ECO:0000313" key="4">
    <source>
        <dbReference type="Proteomes" id="UP000641386"/>
    </source>
</evidence>
<feature type="coiled-coil region" evidence="1">
    <location>
        <begin position="37"/>
        <end position="64"/>
    </location>
</feature>
<reference evidence="3" key="1">
    <citation type="journal article" date="2014" name="Int. J. Syst. Evol. Microbiol.">
        <title>Complete genome sequence of Corynebacterium casei LMG S-19264T (=DSM 44701T), isolated from a smear-ripened cheese.</title>
        <authorList>
            <consortium name="US DOE Joint Genome Institute (JGI-PGF)"/>
            <person name="Walter F."/>
            <person name="Albersmeier A."/>
            <person name="Kalinowski J."/>
            <person name="Ruckert C."/>
        </authorList>
    </citation>
    <scope>NUCLEOTIDE SEQUENCE</scope>
    <source>
        <strain evidence="3">JCM 3302</strain>
    </source>
</reference>
<keyword evidence="2" id="KW-0732">Signal</keyword>
<dbReference type="Proteomes" id="UP000641386">
    <property type="component" value="Unassembled WGS sequence"/>
</dbReference>
<keyword evidence="4" id="KW-1185">Reference proteome</keyword>
<name>A0A919A0R9_9ACTN</name>
<reference evidence="3" key="2">
    <citation type="submission" date="2020-09" db="EMBL/GenBank/DDBJ databases">
        <authorList>
            <person name="Sun Q."/>
            <person name="Ohkuma M."/>
        </authorList>
    </citation>
    <scope>NUCLEOTIDE SEQUENCE</scope>
    <source>
        <strain evidence="3">JCM 3302</strain>
    </source>
</reference>
<dbReference type="AlphaFoldDB" id="A0A919A0R9"/>
<evidence type="ECO:0000313" key="3">
    <source>
        <dbReference type="EMBL" id="GHE79322.1"/>
    </source>
</evidence>
<evidence type="ECO:0000256" key="2">
    <source>
        <dbReference type="SAM" id="SignalP"/>
    </source>
</evidence>